<accession>A0ABT7EPQ6</accession>
<keyword evidence="3" id="KW-1185">Reference proteome</keyword>
<evidence type="ECO:0000313" key="3">
    <source>
        <dbReference type="Proteomes" id="UP001231915"/>
    </source>
</evidence>
<proteinExistence type="predicted"/>
<sequence length="208" mass="24096">MNSISTLNQNRIFQTQQNTDQQSIDKHSKFASLMQDVLNPKPTTTDPDHVMPVSLNTSNEEISEQAKAYYERALENAKNKVDPDLDERSYAIQLYQEATIGIMEMPIEVEIEQHEINEALLFGSLGINFLQYKELGVRIEMLDLMEQDINNATDLRASDKEKLTAVIDDKRSMLEMQREEMLSGTYIEEEQEHRKSLQKRFDSIDFSK</sequence>
<feature type="region of interest" description="Disordered" evidence="1">
    <location>
        <begin position="1"/>
        <end position="22"/>
    </location>
</feature>
<dbReference type="RefSeq" id="WP_284138073.1">
    <property type="nucleotide sequence ID" value="NZ_JASJUT010000008.1"/>
</dbReference>
<reference evidence="2 3" key="1">
    <citation type="submission" date="2023-05" db="EMBL/GenBank/DDBJ databases">
        <title>Pseudoalteromonas ardens sp. nov., Pseudoalteromonas obscura sp. nov., and Pseudoalteromonas umbrosa sp. nov., isolated from the coral Montipora capitata.</title>
        <authorList>
            <person name="Thomas E.M."/>
            <person name="Smith E.M."/>
            <person name="Papke E."/>
            <person name="Shlafstein M.D."/>
            <person name="Oline D.K."/>
            <person name="Videau P."/>
            <person name="Saw J.H."/>
            <person name="Strangman W.K."/>
            <person name="Ushijima B."/>
        </authorList>
    </citation>
    <scope>NUCLEOTIDE SEQUENCE [LARGE SCALE GENOMIC DNA]</scope>
    <source>
        <strain evidence="2 3">P94</strain>
    </source>
</reference>
<gene>
    <name evidence="2" type="ORF">QNM18_18175</name>
</gene>
<protein>
    <submittedName>
        <fullName evidence="2">Uncharacterized protein</fullName>
    </submittedName>
</protein>
<evidence type="ECO:0000313" key="2">
    <source>
        <dbReference type="EMBL" id="MDK2596983.1"/>
    </source>
</evidence>
<organism evidence="2 3">
    <name type="scientific">Pseudoalteromonas obscura</name>
    <dbReference type="NCBI Taxonomy" id="3048491"/>
    <lineage>
        <taxon>Bacteria</taxon>
        <taxon>Pseudomonadati</taxon>
        <taxon>Pseudomonadota</taxon>
        <taxon>Gammaproteobacteria</taxon>
        <taxon>Alteromonadales</taxon>
        <taxon>Pseudoalteromonadaceae</taxon>
        <taxon>Pseudoalteromonas</taxon>
    </lineage>
</organism>
<name>A0ABT7EPQ6_9GAMM</name>
<dbReference type="EMBL" id="JASJUT010000008">
    <property type="protein sequence ID" value="MDK2596983.1"/>
    <property type="molecule type" value="Genomic_DNA"/>
</dbReference>
<comment type="caution">
    <text evidence="2">The sequence shown here is derived from an EMBL/GenBank/DDBJ whole genome shotgun (WGS) entry which is preliminary data.</text>
</comment>
<dbReference type="Proteomes" id="UP001231915">
    <property type="component" value="Unassembled WGS sequence"/>
</dbReference>
<evidence type="ECO:0000256" key="1">
    <source>
        <dbReference type="SAM" id="MobiDB-lite"/>
    </source>
</evidence>